<evidence type="ECO:0008006" key="4">
    <source>
        <dbReference type="Google" id="ProtNLM"/>
    </source>
</evidence>
<feature type="transmembrane region" description="Helical" evidence="1">
    <location>
        <begin position="33"/>
        <end position="52"/>
    </location>
</feature>
<keyword evidence="1" id="KW-1133">Transmembrane helix</keyword>
<evidence type="ECO:0000256" key="1">
    <source>
        <dbReference type="SAM" id="Phobius"/>
    </source>
</evidence>
<evidence type="ECO:0000313" key="2">
    <source>
        <dbReference type="EMBL" id="MFD1800094.1"/>
    </source>
</evidence>
<organism evidence="2 3">
    <name type="scientific">Carnobacterium antarcticum</name>
    <dbReference type="NCBI Taxonomy" id="2126436"/>
    <lineage>
        <taxon>Bacteria</taxon>
        <taxon>Bacillati</taxon>
        <taxon>Bacillota</taxon>
        <taxon>Bacilli</taxon>
        <taxon>Lactobacillales</taxon>
        <taxon>Carnobacteriaceae</taxon>
        <taxon>Carnobacterium</taxon>
    </lineage>
</organism>
<keyword evidence="1" id="KW-0812">Transmembrane</keyword>
<comment type="caution">
    <text evidence="2">The sequence shown here is derived from an EMBL/GenBank/DDBJ whole genome shotgun (WGS) entry which is preliminary data.</text>
</comment>
<reference evidence="3" key="1">
    <citation type="journal article" date="2019" name="Int. J. Syst. Evol. Microbiol.">
        <title>The Global Catalogue of Microorganisms (GCM) 10K type strain sequencing project: providing services to taxonomists for standard genome sequencing and annotation.</title>
        <authorList>
            <consortium name="The Broad Institute Genomics Platform"/>
            <consortium name="The Broad Institute Genome Sequencing Center for Infectious Disease"/>
            <person name="Wu L."/>
            <person name="Ma J."/>
        </authorList>
    </citation>
    <scope>NUCLEOTIDE SEQUENCE [LARGE SCALE GENOMIC DNA]</scope>
    <source>
        <strain evidence="3">KCTC 42143</strain>
    </source>
</reference>
<keyword evidence="1" id="KW-0472">Membrane</keyword>
<dbReference type="Proteomes" id="UP001597285">
    <property type="component" value="Unassembled WGS sequence"/>
</dbReference>
<dbReference type="RefSeq" id="WP_156413288.1">
    <property type="nucleotide sequence ID" value="NZ_JBHSQC010000023.1"/>
</dbReference>
<dbReference type="EMBL" id="JBHUFF010000017">
    <property type="protein sequence ID" value="MFD1800094.1"/>
    <property type="molecule type" value="Genomic_DNA"/>
</dbReference>
<gene>
    <name evidence="2" type="ORF">ACFSBK_09570</name>
</gene>
<evidence type="ECO:0000313" key="3">
    <source>
        <dbReference type="Proteomes" id="UP001597285"/>
    </source>
</evidence>
<name>A0ABW4NPP6_9LACT</name>
<sequence length="56" mass="6137">MNKNKIKRVALLAGLYLTANLVTQYFKGQSIDFTSALIGTLIFSVFVTLGILSSKK</sequence>
<keyword evidence="3" id="KW-1185">Reference proteome</keyword>
<proteinExistence type="predicted"/>
<accession>A0ABW4NPP6</accession>
<protein>
    <recommendedName>
        <fullName evidence="4">Phage holin</fullName>
    </recommendedName>
</protein>